<name>A0A5J4Q174_9EUKA</name>
<dbReference type="GO" id="GO:0030620">
    <property type="term" value="F:U2 snRNA binding"/>
    <property type="evidence" value="ECO:0007669"/>
    <property type="project" value="TreeGrafter"/>
</dbReference>
<dbReference type="GO" id="GO:0071013">
    <property type="term" value="C:catalytic step 2 spliceosome"/>
    <property type="evidence" value="ECO:0007669"/>
    <property type="project" value="TreeGrafter"/>
</dbReference>
<dbReference type="GO" id="GO:0017070">
    <property type="term" value="F:U6 snRNA binding"/>
    <property type="evidence" value="ECO:0007669"/>
    <property type="project" value="TreeGrafter"/>
</dbReference>
<sequence length="135" mass="16051">YNIKQQANIPWKVPGLPSPIESLILKYVKLKADWWTNVAHYNRERIRRGATVDKTVCRKNLGRLTRLWLKAEQERQHLYLKDGPYLSPEQAVAIYTTMVHWLESRRFQPIPFPPLAYKHDTKLLILALERLKEVY</sequence>
<dbReference type="Proteomes" id="UP000324800">
    <property type="component" value="Unassembled WGS sequence"/>
</dbReference>
<dbReference type="PANTHER" id="PTHR11140:SF0">
    <property type="entry name" value="PRE-MRNA-PROCESSING-SPLICING FACTOR 8"/>
    <property type="match status" value="1"/>
</dbReference>
<dbReference type="OrthoDB" id="3258820at2759"/>
<dbReference type="GO" id="GO:0000244">
    <property type="term" value="P:spliceosomal tri-snRNP complex assembly"/>
    <property type="evidence" value="ECO:0007669"/>
    <property type="project" value="TreeGrafter"/>
</dbReference>
<reference evidence="2 3" key="1">
    <citation type="submission" date="2019-03" db="EMBL/GenBank/DDBJ databases">
        <title>Single cell metagenomics reveals metabolic interactions within the superorganism composed of flagellate Streblomastix strix and complex community of Bacteroidetes bacteria on its surface.</title>
        <authorList>
            <person name="Treitli S.C."/>
            <person name="Kolisko M."/>
            <person name="Husnik F."/>
            <person name="Keeling P."/>
            <person name="Hampl V."/>
        </authorList>
    </citation>
    <scope>NUCLEOTIDE SEQUENCE [LARGE SCALE GENOMIC DNA]</scope>
    <source>
        <strain evidence="2">ST1C</strain>
    </source>
</reference>
<gene>
    <name evidence="2" type="ORF">EZS28_055451</name>
</gene>
<dbReference type="AlphaFoldDB" id="A0A5J4Q174"/>
<dbReference type="InterPro" id="IPR027652">
    <property type="entry name" value="PRP8"/>
</dbReference>
<dbReference type="PANTHER" id="PTHR11140">
    <property type="entry name" value="PRE-MRNA SPLICING FACTOR PRP8"/>
    <property type="match status" value="1"/>
</dbReference>
<dbReference type="GO" id="GO:0005682">
    <property type="term" value="C:U5 snRNP"/>
    <property type="evidence" value="ECO:0007669"/>
    <property type="project" value="TreeGrafter"/>
</dbReference>
<proteinExistence type="predicted"/>
<dbReference type="Pfam" id="PF08083">
    <property type="entry name" value="PROCN"/>
    <property type="match status" value="1"/>
</dbReference>
<dbReference type="InterPro" id="IPR012592">
    <property type="entry name" value="PROCN"/>
</dbReference>
<dbReference type="GO" id="GO:0030623">
    <property type="term" value="F:U5 snRNA binding"/>
    <property type="evidence" value="ECO:0007669"/>
    <property type="project" value="TreeGrafter"/>
</dbReference>
<accession>A0A5J4Q174</accession>
<organism evidence="2 3">
    <name type="scientific">Streblomastix strix</name>
    <dbReference type="NCBI Taxonomy" id="222440"/>
    <lineage>
        <taxon>Eukaryota</taxon>
        <taxon>Metamonada</taxon>
        <taxon>Preaxostyla</taxon>
        <taxon>Oxymonadida</taxon>
        <taxon>Streblomastigidae</taxon>
        <taxon>Streblomastix</taxon>
    </lineage>
</organism>
<dbReference type="EMBL" id="SNRW01047511">
    <property type="protein sequence ID" value="KAA6315232.1"/>
    <property type="molecule type" value="Genomic_DNA"/>
</dbReference>
<dbReference type="GO" id="GO:0097157">
    <property type="term" value="F:pre-mRNA intronic binding"/>
    <property type="evidence" value="ECO:0007669"/>
    <property type="project" value="TreeGrafter"/>
</dbReference>
<evidence type="ECO:0000313" key="2">
    <source>
        <dbReference type="EMBL" id="KAA6315232.1"/>
    </source>
</evidence>
<feature type="non-terminal residue" evidence="2">
    <location>
        <position position="1"/>
    </location>
</feature>
<evidence type="ECO:0000313" key="3">
    <source>
        <dbReference type="Proteomes" id="UP000324800"/>
    </source>
</evidence>
<evidence type="ECO:0000259" key="1">
    <source>
        <dbReference type="Pfam" id="PF08083"/>
    </source>
</evidence>
<feature type="domain" description="PROCN" evidence="1">
    <location>
        <begin position="6"/>
        <end position="86"/>
    </location>
</feature>
<comment type="caution">
    <text evidence="2">The sequence shown here is derived from an EMBL/GenBank/DDBJ whole genome shotgun (WGS) entry which is preliminary data.</text>
</comment>
<dbReference type="GO" id="GO:0030619">
    <property type="term" value="F:U1 snRNA binding"/>
    <property type="evidence" value="ECO:0007669"/>
    <property type="project" value="TreeGrafter"/>
</dbReference>
<protein>
    <submittedName>
        <fullName evidence="2">Putative Pre-mRNA-processing-splicing factor 8A</fullName>
    </submittedName>
</protein>
<feature type="non-terminal residue" evidence="2">
    <location>
        <position position="135"/>
    </location>
</feature>